<keyword evidence="3 7" id="KW-0560">Oxidoreductase</keyword>
<dbReference type="GO" id="GO:0016020">
    <property type="term" value="C:membrane"/>
    <property type="evidence" value="ECO:0007669"/>
    <property type="project" value="TreeGrafter"/>
</dbReference>
<protein>
    <submittedName>
        <fullName evidence="7">Nitrate reductase</fullName>
        <ecNumber evidence="7">1.7.99.4</ecNumber>
    </submittedName>
</protein>
<dbReference type="EC" id="1.7.99.4" evidence="7"/>
<keyword evidence="5" id="KW-0411">Iron-sulfur</keyword>
<dbReference type="SMART" id="SM00926">
    <property type="entry name" value="Molybdop_Fe4S4"/>
    <property type="match status" value="1"/>
</dbReference>
<dbReference type="InterPro" id="IPR006657">
    <property type="entry name" value="MoPterin_dinucl-bd_dom"/>
</dbReference>
<dbReference type="GeneID" id="23111847"/>
<evidence type="ECO:0000259" key="6">
    <source>
        <dbReference type="PROSITE" id="PS51669"/>
    </source>
</evidence>
<dbReference type="Pfam" id="PF04879">
    <property type="entry name" value="Molybdop_Fe4S4"/>
    <property type="match status" value="1"/>
</dbReference>
<dbReference type="GO" id="GO:0043546">
    <property type="term" value="F:molybdopterin cofactor binding"/>
    <property type="evidence" value="ECO:0007669"/>
    <property type="project" value="InterPro"/>
</dbReference>
<accession>A0A6N2SMB2</accession>
<gene>
    <name evidence="7" type="primary">narB</name>
    <name evidence="7" type="ORF">CBLFYP116_01239</name>
</gene>
<dbReference type="InterPro" id="IPR009010">
    <property type="entry name" value="Asp_de-COase-like_dom_sf"/>
</dbReference>
<dbReference type="InterPro" id="IPR006656">
    <property type="entry name" value="Mopterin_OxRdtase"/>
</dbReference>
<dbReference type="InterPro" id="IPR050123">
    <property type="entry name" value="Prok_molybdopt-oxidoreductase"/>
</dbReference>
<evidence type="ECO:0000256" key="4">
    <source>
        <dbReference type="ARBA" id="ARBA00023004"/>
    </source>
</evidence>
<name>A0A6N2SMB2_9FIRM</name>
<dbReference type="Gene3D" id="3.40.50.740">
    <property type="match status" value="1"/>
</dbReference>
<sequence>MKKIQSTCNYCAIDCNMDFYVEDGKIVKVLPTRGYPVNDGFCCIKGLSLDKQQTVIKTSPLPKIRQADGTMKEVSWEEGFSHVADKLKELQAKYGQESVAGISTGQLTMEEFAIFGHVMRNYLKTNVDGNTRLCMATAVVAHKQSFGFDAPGYTLKDLELSDTIIFVGANPVVAHPILWRRVRMNKDPNKKIVVIDPRRSETAMNADYWYPVKWKCDLYLFYTLAKVLLDKGYADKEYIKAHTEGFEEFREFVKDFTLDQAKECCGLKPEQIEELAELIHSGKRVSFWWTMGVNQGYEAVRTAQSIINIALMTGNIGRPGTGANSITGQCNAMGSRAYSNTAVFFGGGDFTNPARRARISQVLGVDESMLAAKPTAAYNQIIEGINEGRIKGLWILCTNPRHSWTNNETFASAVKKLELFVVQDIYDSIESAEECTVFFPVVPGIKKEGTYINLERRLSAMRPCLPRGEHEISDYEAILGVGRALGMGDMLKGWETPRDCFGLMKECSRGMPCDITGVTWEGLENSHGIQWPLREGESPKEDERRLYEDGKFYTPSGKARFQFQSPVKNPLPLTEEFPYMFNTGRGSVGQWHTQSRTKEVQFVEDVSAAEAYLFMNPRTAECCRIQENDWVRVYSVNGQNALFRVRVSDRVGEQELYAPIHYIECNRLTPSVYDPYSKEPSYKATPVRFEKEHEKMAGKTDDEMGEEAGVCIG</sequence>
<evidence type="ECO:0000256" key="2">
    <source>
        <dbReference type="ARBA" id="ARBA00022723"/>
    </source>
</evidence>
<keyword evidence="2" id="KW-0479">Metal-binding</keyword>
<evidence type="ECO:0000313" key="7">
    <source>
        <dbReference type="EMBL" id="VYS94152.1"/>
    </source>
</evidence>
<dbReference type="Gene3D" id="3.40.228.10">
    <property type="entry name" value="Dimethylsulfoxide Reductase, domain 2"/>
    <property type="match status" value="1"/>
</dbReference>
<dbReference type="GO" id="GO:0051539">
    <property type="term" value="F:4 iron, 4 sulfur cluster binding"/>
    <property type="evidence" value="ECO:0007669"/>
    <property type="project" value="UniProtKB-KW"/>
</dbReference>
<reference evidence="7" key="1">
    <citation type="submission" date="2019-11" db="EMBL/GenBank/DDBJ databases">
        <authorList>
            <person name="Feng L."/>
        </authorList>
    </citation>
    <scope>NUCLEOTIDE SEQUENCE</scope>
    <source>
        <strain evidence="7">CbolteaeLFYP116</strain>
    </source>
</reference>
<dbReference type="PANTHER" id="PTHR43105">
    <property type="entry name" value="RESPIRATORY NITRATE REDUCTASE"/>
    <property type="match status" value="1"/>
</dbReference>
<dbReference type="Pfam" id="PF01568">
    <property type="entry name" value="Molydop_binding"/>
    <property type="match status" value="1"/>
</dbReference>
<evidence type="ECO:0000256" key="1">
    <source>
        <dbReference type="ARBA" id="ARBA00022485"/>
    </source>
</evidence>
<organism evidence="7">
    <name type="scientific">Enterocloster bolteae</name>
    <dbReference type="NCBI Taxonomy" id="208479"/>
    <lineage>
        <taxon>Bacteria</taxon>
        <taxon>Bacillati</taxon>
        <taxon>Bacillota</taxon>
        <taxon>Clostridia</taxon>
        <taxon>Lachnospirales</taxon>
        <taxon>Lachnospiraceae</taxon>
        <taxon>Enterocloster</taxon>
    </lineage>
</organism>
<dbReference type="Gene3D" id="2.40.40.20">
    <property type="match status" value="1"/>
</dbReference>
<dbReference type="SUPFAM" id="SSF50692">
    <property type="entry name" value="ADC-like"/>
    <property type="match status" value="1"/>
</dbReference>
<proteinExistence type="predicted"/>
<dbReference type="InterPro" id="IPR006963">
    <property type="entry name" value="Mopterin_OxRdtase_4Fe-4S_dom"/>
</dbReference>
<keyword evidence="1" id="KW-0004">4Fe-4S</keyword>
<dbReference type="PROSITE" id="PS51669">
    <property type="entry name" value="4FE4S_MOW_BIS_MGD"/>
    <property type="match status" value="1"/>
</dbReference>
<dbReference type="EMBL" id="CACRTF010000010">
    <property type="protein sequence ID" value="VYS94152.1"/>
    <property type="molecule type" value="Genomic_DNA"/>
</dbReference>
<dbReference type="GO" id="GO:0016491">
    <property type="term" value="F:oxidoreductase activity"/>
    <property type="evidence" value="ECO:0007669"/>
    <property type="project" value="UniProtKB-KW"/>
</dbReference>
<evidence type="ECO:0000256" key="3">
    <source>
        <dbReference type="ARBA" id="ARBA00023002"/>
    </source>
</evidence>
<keyword evidence="4" id="KW-0408">Iron</keyword>
<dbReference type="RefSeq" id="WP_002574290.1">
    <property type="nucleotide sequence ID" value="NZ_BAABZS010000001.1"/>
</dbReference>
<dbReference type="Gene3D" id="2.20.25.90">
    <property type="entry name" value="ADC-like domains"/>
    <property type="match status" value="1"/>
</dbReference>
<dbReference type="PANTHER" id="PTHR43105:SF9">
    <property type="entry name" value="NADPH-FE(3+) OXIDOREDUCTASE SUBUNIT ALPHA"/>
    <property type="match status" value="1"/>
</dbReference>
<dbReference type="Pfam" id="PF00384">
    <property type="entry name" value="Molybdopterin"/>
    <property type="match status" value="1"/>
</dbReference>
<dbReference type="PIRSF" id="PIRSF000144">
    <property type="entry name" value="CbbBc"/>
    <property type="match status" value="1"/>
</dbReference>
<feature type="domain" description="4Fe-4S Mo/W bis-MGD-type" evidence="6">
    <location>
        <begin position="1"/>
        <end position="57"/>
    </location>
</feature>
<dbReference type="AlphaFoldDB" id="A0A6N2SMB2"/>
<dbReference type="GO" id="GO:0046872">
    <property type="term" value="F:metal ion binding"/>
    <property type="evidence" value="ECO:0007669"/>
    <property type="project" value="UniProtKB-KW"/>
</dbReference>
<evidence type="ECO:0000256" key="5">
    <source>
        <dbReference type="ARBA" id="ARBA00023014"/>
    </source>
</evidence>
<dbReference type="SUPFAM" id="SSF53706">
    <property type="entry name" value="Formate dehydrogenase/DMSO reductase, domains 1-3"/>
    <property type="match status" value="1"/>
</dbReference>